<dbReference type="Gene3D" id="1.20.1250.20">
    <property type="entry name" value="MFS general substrate transporter like domains"/>
    <property type="match status" value="2"/>
</dbReference>
<evidence type="ECO:0000256" key="5">
    <source>
        <dbReference type="SAM" id="Phobius"/>
    </source>
</evidence>
<keyword evidence="7" id="KW-1185">Reference proteome</keyword>
<feature type="transmembrane region" description="Helical" evidence="5">
    <location>
        <begin position="333"/>
        <end position="352"/>
    </location>
</feature>
<keyword evidence="4 5" id="KW-0472">Membrane</keyword>
<feature type="transmembrane region" description="Helical" evidence="5">
    <location>
        <begin position="163"/>
        <end position="184"/>
    </location>
</feature>
<evidence type="ECO:0000256" key="3">
    <source>
        <dbReference type="ARBA" id="ARBA00022989"/>
    </source>
</evidence>
<organism evidence="6 7">
    <name type="scientific">Kribbella deserti</name>
    <dbReference type="NCBI Taxonomy" id="1926257"/>
    <lineage>
        <taxon>Bacteria</taxon>
        <taxon>Bacillati</taxon>
        <taxon>Actinomycetota</taxon>
        <taxon>Actinomycetes</taxon>
        <taxon>Propionibacteriales</taxon>
        <taxon>Kribbellaceae</taxon>
        <taxon>Kribbella</taxon>
    </lineage>
</organism>
<dbReference type="Pfam" id="PF07690">
    <property type="entry name" value="MFS_1"/>
    <property type="match status" value="1"/>
</dbReference>
<feature type="transmembrane region" description="Helical" evidence="5">
    <location>
        <begin position="270"/>
        <end position="293"/>
    </location>
</feature>
<sequence length="394" mass="39428">MRSASARSPRHTIALYYGLTGVLNALWGAALPAIDARLDLGPARLGGLFALLAISALVAMPITGRLADRWDSRLLLRVTNPASALALIGAALAPTASTLAIWTVVMGLLFGALNVALSIQAVAVERTISRPVMSGLHGIWTLGAVAGGVLVTVGLGTGADVRLVMTSGAVVLVVAGLTIAPPPVRPSPLKATDEPGPVISTTLLVTLGLIGAAGFLTEGAATDWAGIHATRVLGATPAVASFVYTVFFVAMTVVRFAGDALRARFGAERTVRAGGGTASAGYALVLLAGLLPSATPGRIAVAVTGWALAGAGMAVIWPVVVSTLGATAASGRRLSTVTAIGYGGGLAGPALIGHTAAATSLSTALVIPAAVTAIAPTALRRARIPRPLQPTSRP</sequence>
<keyword evidence="2 5" id="KW-0812">Transmembrane</keyword>
<dbReference type="InterPro" id="IPR036259">
    <property type="entry name" value="MFS_trans_sf"/>
</dbReference>
<dbReference type="SUPFAM" id="SSF103473">
    <property type="entry name" value="MFS general substrate transporter"/>
    <property type="match status" value="1"/>
</dbReference>
<protein>
    <submittedName>
        <fullName evidence="6">MFS transporter</fullName>
    </submittedName>
</protein>
<feature type="transmembrane region" description="Helical" evidence="5">
    <location>
        <begin position="74"/>
        <end position="93"/>
    </location>
</feature>
<evidence type="ECO:0000256" key="2">
    <source>
        <dbReference type="ARBA" id="ARBA00022692"/>
    </source>
</evidence>
<evidence type="ECO:0000256" key="4">
    <source>
        <dbReference type="ARBA" id="ARBA00023136"/>
    </source>
</evidence>
<accession>A0ABV6QUM1</accession>
<evidence type="ECO:0000313" key="7">
    <source>
        <dbReference type="Proteomes" id="UP001589890"/>
    </source>
</evidence>
<feature type="transmembrane region" description="Helical" evidence="5">
    <location>
        <begin position="136"/>
        <end position="157"/>
    </location>
</feature>
<feature type="transmembrane region" description="Helical" evidence="5">
    <location>
        <begin position="99"/>
        <end position="124"/>
    </location>
</feature>
<name>A0ABV6QUM1_9ACTN</name>
<dbReference type="InterPro" id="IPR051788">
    <property type="entry name" value="MFS_Transporter"/>
</dbReference>
<dbReference type="PANTHER" id="PTHR23514">
    <property type="entry name" value="BYPASS OF STOP CODON PROTEIN 6"/>
    <property type="match status" value="1"/>
</dbReference>
<evidence type="ECO:0000256" key="1">
    <source>
        <dbReference type="ARBA" id="ARBA00004141"/>
    </source>
</evidence>
<feature type="transmembrane region" description="Helical" evidence="5">
    <location>
        <begin position="12"/>
        <end position="31"/>
    </location>
</feature>
<dbReference type="Proteomes" id="UP001589890">
    <property type="component" value="Unassembled WGS sequence"/>
</dbReference>
<feature type="transmembrane region" description="Helical" evidence="5">
    <location>
        <begin position="196"/>
        <end position="217"/>
    </location>
</feature>
<dbReference type="CDD" id="cd17393">
    <property type="entry name" value="MFS_MosC_like"/>
    <property type="match status" value="1"/>
</dbReference>
<dbReference type="PANTHER" id="PTHR23514:SF13">
    <property type="entry name" value="INNER MEMBRANE PROTEIN YBJJ"/>
    <property type="match status" value="1"/>
</dbReference>
<reference evidence="6 7" key="1">
    <citation type="submission" date="2024-09" db="EMBL/GenBank/DDBJ databases">
        <authorList>
            <person name="Sun Q."/>
            <person name="Mori K."/>
        </authorList>
    </citation>
    <scope>NUCLEOTIDE SEQUENCE [LARGE SCALE GENOMIC DNA]</scope>
    <source>
        <strain evidence="6 7">CGMCC 1.15906</strain>
    </source>
</reference>
<dbReference type="InterPro" id="IPR011701">
    <property type="entry name" value="MFS"/>
</dbReference>
<evidence type="ECO:0000313" key="6">
    <source>
        <dbReference type="EMBL" id="MFC0628210.1"/>
    </source>
</evidence>
<feature type="transmembrane region" description="Helical" evidence="5">
    <location>
        <begin position="358"/>
        <end position="379"/>
    </location>
</feature>
<gene>
    <name evidence="6" type="ORF">ACFFGN_29340</name>
</gene>
<feature type="transmembrane region" description="Helical" evidence="5">
    <location>
        <begin position="43"/>
        <end position="62"/>
    </location>
</feature>
<comment type="subcellular location">
    <subcellularLocation>
        <location evidence="1">Membrane</location>
        <topology evidence="1">Multi-pass membrane protein</topology>
    </subcellularLocation>
</comment>
<keyword evidence="3 5" id="KW-1133">Transmembrane helix</keyword>
<comment type="caution">
    <text evidence="6">The sequence shown here is derived from an EMBL/GenBank/DDBJ whole genome shotgun (WGS) entry which is preliminary data.</text>
</comment>
<feature type="transmembrane region" description="Helical" evidence="5">
    <location>
        <begin position="237"/>
        <end position="258"/>
    </location>
</feature>
<dbReference type="EMBL" id="JBHLTC010000037">
    <property type="protein sequence ID" value="MFC0628210.1"/>
    <property type="molecule type" value="Genomic_DNA"/>
</dbReference>
<proteinExistence type="predicted"/>
<feature type="transmembrane region" description="Helical" evidence="5">
    <location>
        <begin position="299"/>
        <end position="321"/>
    </location>
</feature>
<dbReference type="RefSeq" id="WP_380054035.1">
    <property type="nucleotide sequence ID" value="NZ_JBHLTC010000037.1"/>
</dbReference>